<evidence type="ECO:0000256" key="5">
    <source>
        <dbReference type="PROSITE-ProRule" id="PRU01240"/>
    </source>
</evidence>
<dbReference type="EMBL" id="PGET01000001">
    <property type="protein sequence ID" value="PJJ29593.1"/>
    <property type="molecule type" value="Genomic_DNA"/>
</dbReference>
<dbReference type="RefSeq" id="WP_100305966.1">
    <property type="nucleotide sequence ID" value="NZ_PGET01000001.1"/>
</dbReference>
<dbReference type="Pfam" id="PF00082">
    <property type="entry name" value="Peptidase_S8"/>
    <property type="match status" value="2"/>
</dbReference>
<dbReference type="InterPro" id="IPR023827">
    <property type="entry name" value="Peptidase_S8_Asp-AS"/>
</dbReference>
<accession>A0A2M8Z826</accession>
<dbReference type="Proteomes" id="UP000231092">
    <property type="component" value="Unassembled WGS sequence"/>
</dbReference>
<keyword evidence="2" id="KW-0645">Protease</keyword>
<dbReference type="PIRSF" id="PIRSF037894">
    <property type="entry name" value="Subtilisin_rel_CspABC"/>
    <property type="match status" value="1"/>
</dbReference>
<comment type="similarity">
    <text evidence="1 5">Belongs to the peptidase S8 family.</text>
</comment>
<feature type="domain" description="Peptidase S8/S53" evidence="6">
    <location>
        <begin position="418"/>
        <end position="543"/>
    </location>
</feature>
<dbReference type="GO" id="GO:0006508">
    <property type="term" value="P:proteolysis"/>
    <property type="evidence" value="ECO:0007669"/>
    <property type="project" value="UniProtKB-KW"/>
</dbReference>
<keyword evidence="3" id="KW-0378">Hydrolase</keyword>
<dbReference type="PRINTS" id="PR00723">
    <property type="entry name" value="SUBTILISIN"/>
</dbReference>
<dbReference type="InterPro" id="IPR051048">
    <property type="entry name" value="Peptidase_S8/S53_subtilisin"/>
</dbReference>
<reference evidence="7 8" key="1">
    <citation type="submission" date="2017-11" db="EMBL/GenBank/DDBJ databases">
        <title>Understudied soil microbes with underappreciated capabilities: Untangling the Clostridium saccharolyticum group.</title>
        <authorList>
            <person name="Leschine S."/>
        </authorList>
    </citation>
    <scope>NUCLEOTIDE SEQUENCE [LARGE SCALE GENOMIC DNA]</scope>
    <source>
        <strain evidence="7 8">18A</strain>
    </source>
</reference>
<dbReference type="PANTHER" id="PTHR43399:SF4">
    <property type="entry name" value="CELL WALL-ASSOCIATED PROTEASE"/>
    <property type="match status" value="1"/>
</dbReference>
<proteinExistence type="inferred from homology"/>
<dbReference type="OrthoDB" id="2744137at2"/>
<dbReference type="PROSITE" id="PS00136">
    <property type="entry name" value="SUBTILASE_ASP"/>
    <property type="match status" value="1"/>
</dbReference>
<keyword evidence="4" id="KW-0720">Serine protease</keyword>
<dbReference type="CDD" id="cd07478">
    <property type="entry name" value="Peptidases_S8_CspA-like"/>
    <property type="match status" value="1"/>
</dbReference>
<dbReference type="PROSITE" id="PS51892">
    <property type="entry name" value="SUBTILASE"/>
    <property type="match status" value="1"/>
</dbReference>
<evidence type="ECO:0000256" key="2">
    <source>
        <dbReference type="ARBA" id="ARBA00022670"/>
    </source>
</evidence>
<evidence type="ECO:0000313" key="7">
    <source>
        <dbReference type="EMBL" id="PJJ29593.1"/>
    </source>
</evidence>
<feature type="domain" description="Peptidase S8/S53" evidence="6">
    <location>
        <begin position="88"/>
        <end position="284"/>
    </location>
</feature>
<dbReference type="SUPFAM" id="SSF52743">
    <property type="entry name" value="Subtilisin-like"/>
    <property type="match status" value="1"/>
</dbReference>
<comment type="caution">
    <text evidence="5">Lacks conserved residue(s) required for the propagation of feature annotation.</text>
</comment>
<dbReference type="InterPro" id="IPR036852">
    <property type="entry name" value="Peptidase_S8/S53_dom_sf"/>
</dbReference>
<comment type="caution">
    <text evidence="7">The sequence shown here is derived from an EMBL/GenBank/DDBJ whole genome shotgun (WGS) entry which is preliminary data.</text>
</comment>
<sequence>MEKILDNRYYDLIISNAMVPSYNTGDNITTLNDMNSLLHIPKDQMEPCDLGLNPYHLFPALYTLESSVSIEKSGIGSVQRTPGLGMIGRGVIVGIVDTGIDYRHPAFKYNDRTTRILSIWDQTQVGSTPPRGFTFGAEYTKELINFALISENPLSIVPTVDTIRHGTAIASIIAGRPNDDYNFSGVVPEADLLVVKLKTAKDNLKKLFFVPDNALCYQESDIILGIRYLVTTAQRLNRPLVICIALGSSQGGHDGRGASSAYLDYLVQRPRIGVTIAAGNEGNNGRHFFNSTQTPPYIDTFQLNVGINDKEFAMEIWPYIPSRLFIEITAPTGESSQIIYPSFSDCKKIIFQTVESIVWVNNIIFEEETGDQLILVRFQNVVAGTWNIRVGSTENEGFSYHAWLPSGNLISNETFFLNSSPDTTITSQGDAIHPLTVTAYNQLEGNILNESSRGYTRLGLVKPDLGAPGYQLPCALPDFRYGNATGTGAAAAHAAGVAAMVMEWAYNKGNYTSVTGYQINRLLIRGARRNPANIYPNNIWGYGQLDAANMFRQLTTI</sequence>
<dbReference type="InterPro" id="IPR015500">
    <property type="entry name" value="Peptidase_S8_subtilisin-rel"/>
</dbReference>
<dbReference type="Gene3D" id="3.40.50.200">
    <property type="entry name" value="Peptidase S8/S53 domain"/>
    <property type="match status" value="1"/>
</dbReference>
<dbReference type="InterPro" id="IPR022398">
    <property type="entry name" value="Peptidase_S8_His-AS"/>
</dbReference>
<dbReference type="PROSITE" id="PS00137">
    <property type="entry name" value="SUBTILASE_HIS"/>
    <property type="match status" value="1"/>
</dbReference>
<protein>
    <submittedName>
        <fullName evidence="7">Subtilase family protein</fullName>
    </submittedName>
</protein>
<dbReference type="InterPro" id="IPR017310">
    <property type="entry name" value="Pept_S8A_subtilisin_clostridia"/>
</dbReference>
<dbReference type="Gene3D" id="2.60.120.1290">
    <property type="match status" value="1"/>
</dbReference>
<evidence type="ECO:0000256" key="1">
    <source>
        <dbReference type="ARBA" id="ARBA00011073"/>
    </source>
</evidence>
<dbReference type="AlphaFoldDB" id="A0A2M8Z826"/>
<organism evidence="7 8">
    <name type="scientific">[Clostridium] celerecrescens 18A</name>
    <dbReference type="NCBI Taxonomy" id="1286362"/>
    <lineage>
        <taxon>Bacteria</taxon>
        <taxon>Bacillati</taxon>
        <taxon>Bacillota</taxon>
        <taxon>Clostridia</taxon>
        <taxon>Lachnospirales</taxon>
        <taxon>Lachnospiraceae</taxon>
        <taxon>Lacrimispora</taxon>
    </lineage>
</organism>
<dbReference type="InterPro" id="IPR000209">
    <property type="entry name" value="Peptidase_S8/S53_dom"/>
</dbReference>
<dbReference type="PANTHER" id="PTHR43399">
    <property type="entry name" value="SUBTILISIN-RELATED"/>
    <property type="match status" value="1"/>
</dbReference>
<evidence type="ECO:0000259" key="6">
    <source>
        <dbReference type="Pfam" id="PF00082"/>
    </source>
</evidence>
<dbReference type="GO" id="GO:0004252">
    <property type="term" value="F:serine-type endopeptidase activity"/>
    <property type="evidence" value="ECO:0007669"/>
    <property type="project" value="InterPro"/>
</dbReference>
<evidence type="ECO:0000256" key="4">
    <source>
        <dbReference type="ARBA" id="ARBA00022825"/>
    </source>
</evidence>
<evidence type="ECO:0000313" key="8">
    <source>
        <dbReference type="Proteomes" id="UP000231092"/>
    </source>
</evidence>
<name>A0A2M8Z826_9FIRM</name>
<dbReference type="InterPro" id="IPR034045">
    <property type="entry name" value="Pep_S8_CspA-like"/>
</dbReference>
<gene>
    <name evidence="7" type="ORF">H171_3148</name>
</gene>
<evidence type="ECO:0000256" key="3">
    <source>
        <dbReference type="ARBA" id="ARBA00022801"/>
    </source>
</evidence>